<dbReference type="RefSeq" id="WP_127708917.1">
    <property type="nucleotide sequence ID" value="NZ_SACO01000006.1"/>
</dbReference>
<dbReference type="InterPro" id="IPR016047">
    <property type="entry name" value="M23ase_b-sheet_dom"/>
</dbReference>
<dbReference type="InterPro" id="IPR050570">
    <property type="entry name" value="Cell_wall_metabolism_enzyme"/>
</dbReference>
<keyword evidence="2" id="KW-0645">Protease</keyword>
<dbReference type="CDD" id="cd12797">
    <property type="entry name" value="M23_peptidase"/>
    <property type="match status" value="1"/>
</dbReference>
<reference evidence="8 9" key="1">
    <citation type="submission" date="2019-01" db="EMBL/GenBank/DDBJ databases">
        <authorList>
            <person name="Chen W.-M."/>
        </authorList>
    </citation>
    <scope>NUCLEOTIDE SEQUENCE [LARGE SCALE GENOMIC DNA]</scope>
    <source>
        <strain evidence="8 9">FSY-9</strain>
    </source>
</reference>
<evidence type="ECO:0000256" key="5">
    <source>
        <dbReference type="ARBA" id="ARBA00022833"/>
    </source>
</evidence>
<sequence>METSQPSRAPVASFLERWPVSMDLAQHIGSPAWFRGMGILAGISALAISLLPPLPMRTISERLDLPAQDMLRSQSVQPLALGSDMGQRMGLGAQAAPMNSTPQRPRLELVSVLAPGDSVAQMLSRAGVGAQDASKLQEIIAQQGGVSAGTRFALVLGRIPAAGQPRPLEHVALHARFDLDLTLQRQGADFVVERHPIAVDDTPLRIRGQAGDSVYRAARAAGAPMKAIQQFLAAIDAHLNLEEVRRGDTFDMVVAYKRAASGEVEVGDLLYAAIESGGRPRKQLLRWGGEGQLFDAAAMASASARQELVMPVNGARITSGFGLRLHPILGFARMHAGTDLAAAYGSPVRAVADGVASFVGAHGGHGQYIRLEHGGGVGTGYGHLSRFAVAAGSRVRAGQVIGFVGSTGLSTGPHLHYEVFRGGMSVDPMSVHFTVRAGVPQKELAAFKARLASLLRLQPGAALAALQAPHAKAGVGINQLPTKSLTYLTDRKGSGPAPL</sequence>
<feature type="domain" description="M23ase beta-sheet core" evidence="7">
    <location>
        <begin position="333"/>
        <end position="428"/>
    </location>
</feature>
<organism evidence="8 9">
    <name type="scientific">Novosphingobium umbonatum</name>
    <dbReference type="NCBI Taxonomy" id="1908524"/>
    <lineage>
        <taxon>Bacteria</taxon>
        <taxon>Pseudomonadati</taxon>
        <taxon>Pseudomonadota</taxon>
        <taxon>Alphaproteobacteria</taxon>
        <taxon>Sphingomonadales</taxon>
        <taxon>Sphingomonadaceae</taxon>
        <taxon>Novosphingobium</taxon>
    </lineage>
</organism>
<gene>
    <name evidence="8" type="ORF">EOE18_09720</name>
</gene>
<dbReference type="PANTHER" id="PTHR21666:SF288">
    <property type="entry name" value="CELL DIVISION PROTEIN YTFB"/>
    <property type="match status" value="1"/>
</dbReference>
<keyword evidence="3" id="KW-0479">Metal-binding</keyword>
<comment type="cofactor">
    <cofactor evidence="1">
        <name>Zn(2+)</name>
        <dbReference type="ChEBI" id="CHEBI:29105"/>
    </cofactor>
</comment>
<dbReference type="GO" id="GO:0006508">
    <property type="term" value="P:proteolysis"/>
    <property type="evidence" value="ECO:0007669"/>
    <property type="project" value="UniProtKB-KW"/>
</dbReference>
<dbReference type="Proteomes" id="UP000282837">
    <property type="component" value="Unassembled WGS sequence"/>
</dbReference>
<evidence type="ECO:0000259" key="7">
    <source>
        <dbReference type="Pfam" id="PF01551"/>
    </source>
</evidence>
<comment type="caution">
    <text evidence="8">The sequence shown here is derived from an EMBL/GenBank/DDBJ whole genome shotgun (WGS) entry which is preliminary data.</text>
</comment>
<evidence type="ECO:0000256" key="3">
    <source>
        <dbReference type="ARBA" id="ARBA00022723"/>
    </source>
</evidence>
<dbReference type="OrthoDB" id="9815245at2"/>
<proteinExistence type="predicted"/>
<dbReference type="GO" id="GO:0046872">
    <property type="term" value="F:metal ion binding"/>
    <property type="evidence" value="ECO:0007669"/>
    <property type="project" value="UniProtKB-KW"/>
</dbReference>
<keyword evidence="6" id="KW-0482">Metalloprotease</keyword>
<dbReference type="PANTHER" id="PTHR21666">
    <property type="entry name" value="PEPTIDASE-RELATED"/>
    <property type="match status" value="1"/>
</dbReference>
<accession>A0A3S2X3S7</accession>
<dbReference type="GO" id="GO:0004222">
    <property type="term" value="F:metalloendopeptidase activity"/>
    <property type="evidence" value="ECO:0007669"/>
    <property type="project" value="TreeGrafter"/>
</dbReference>
<name>A0A3S2X3S7_9SPHN</name>
<keyword evidence="9" id="KW-1185">Reference proteome</keyword>
<dbReference type="SUPFAM" id="SSF51261">
    <property type="entry name" value="Duplicated hybrid motif"/>
    <property type="match status" value="1"/>
</dbReference>
<dbReference type="InterPro" id="IPR011055">
    <property type="entry name" value="Dup_hybrid_motif"/>
</dbReference>
<dbReference type="AlphaFoldDB" id="A0A3S2X3S7"/>
<evidence type="ECO:0000313" key="9">
    <source>
        <dbReference type="Proteomes" id="UP000282837"/>
    </source>
</evidence>
<evidence type="ECO:0000256" key="4">
    <source>
        <dbReference type="ARBA" id="ARBA00022801"/>
    </source>
</evidence>
<evidence type="ECO:0000256" key="6">
    <source>
        <dbReference type="ARBA" id="ARBA00023049"/>
    </source>
</evidence>
<evidence type="ECO:0000256" key="2">
    <source>
        <dbReference type="ARBA" id="ARBA00022670"/>
    </source>
</evidence>
<evidence type="ECO:0000313" key="8">
    <source>
        <dbReference type="EMBL" id="RVU05007.1"/>
    </source>
</evidence>
<keyword evidence="4" id="KW-0378">Hydrolase</keyword>
<dbReference type="Pfam" id="PF01551">
    <property type="entry name" value="Peptidase_M23"/>
    <property type="match status" value="1"/>
</dbReference>
<dbReference type="EMBL" id="SACO01000006">
    <property type="protein sequence ID" value="RVU05007.1"/>
    <property type="molecule type" value="Genomic_DNA"/>
</dbReference>
<protein>
    <submittedName>
        <fullName evidence="8">M23 family metallopeptidase</fullName>
    </submittedName>
</protein>
<keyword evidence="5" id="KW-0862">Zinc</keyword>
<dbReference type="Gene3D" id="2.70.70.10">
    <property type="entry name" value="Glucose Permease (Domain IIA)"/>
    <property type="match status" value="1"/>
</dbReference>
<dbReference type="Gene3D" id="3.10.450.350">
    <property type="match status" value="1"/>
</dbReference>
<evidence type="ECO:0000256" key="1">
    <source>
        <dbReference type="ARBA" id="ARBA00001947"/>
    </source>
</evidence>